<keyword evidence="4" id="KW-1185">Reference proteome</keyword>
<dbReference type="Pfam" id="PF12779">
    <property type="entry name" value="WXXGXW"/>
    <property type="match status" value="1"/>
</dbReference>
<feature type="chain" id="PRO_5026661841" evidence="2">
    <location>
        <begin position="24"/>
        <end position="86"/>
    </location>
</feature>
<reference evidence="3 4" key="1">
    <citation type="submission" date="2019-10" db="EMBL/GenBank/DDBJ databases">
        <title>A soil myxobacterium in the family Polyangiaceae.</title>
        <authorList>
            <person name="Li Y."/>
            <person name="Wang J."/>
        </authorList>
    </citation>
    <scope>NUCLEOTIDE SEQUENCE [LARGE SCALE GENOMIC DNA]</scope>
    <source>
        <strain evidence="3 4">DSM 14734</strain>
    </source>
</reference>
<comment type="caution">
    <text evidence="3">The sequence shown here is derived from an EMBL/GenBank/DDBJ whole genome shotgun (WGS) entry which is preliminary data.</text>
</comment>
<dbReference type="InterPro" id="IPR024447">
    <property type="entry name" value="YXWGXW_rpt"/>
</dbReference>
<dbReference type="RefSeq" id="WP_153821506.1">
    <property type="nucleotide sequence ID" value="NZ_WJIE01000006.1"/>
</dbReference>
<sequence>MNRTARPLALLFASLLAACVAGTPETPARGGGPPPPLPEIKTAPPAPGMVWIPGAWHDDGVQYVWIPGRWESPRHPTENPDGEQGP</sequence>
<organism evidence="3 4">
    <name type="scientific">Polyangium spumosum</name>
    <dbReference type="NCBI Taxonomy" id="889282"/>
    <lineage>
        <taxon>Bacteria</taxon>
        <taxon>Pseudomonadati</taxon>
        <taxon>Myxococcota</taxon>
        <taxon>Polyangia</taxon>
        <taxon>Polyangiales</taxon>
        <taxon>Polyangiaceae</taxon>
        <taxon>Polyangium</taxon>
    </lineage>
</organism>
<dbReference type="PROSITE" id="PS51257">
    <property type="entry name" value="PROKAR_LIPOPROTEIN"/>
    <property type="match status" value="1"/>
</dbReference>
<name>A0A6N7PW66_9BACT</name>
<accession>A0A6N7PW66</accession>
<evidence type="ECO:0000313" key="3">
    <source>
        <dbReference type="EMBL" id="MRG94680.1"/>
    </source>
</evidence>
<keyword evidence="2" id="KW-0732">Signal</keyword>
<evidence type="ECO:0000256" key="1">
    <source>
        <dbReference type="SAM" id="MobiDB-lite"/>
    </source>
</evidence>
<evidence type="ECO:0000256" key="2">
    <source>
        <dbReference type="SAM" id="SignalP"/>
    </source>
</evidence>
<feature type="signal peptide" evidence="2">
    <location>
        <begin position="1"/>
        <end position="23"/>
    </location>
</feature>
<protein>
    <submittedName>
        <fullName evidence="3">Uncharacterized protein</fullName>
    </submittedName>
</protein>
<dbReference type="OrthoDB" id="7632532at2"/>
<dbReference type="EMBL" id="WJIE01000006">
    <property type="protein sequence ID" value="MRG94680.1"/>
    <property type="molecule type" value="Genomic_DNA"/>
</dbReference>
<evidence type="ECO:0000313" key="4">
    <source>
        <dbReference type="Proteomes" id="UP000440224"/>
    </source>
</evidence>
<dbReference type="AlphaFoldDB" id="A0A6N7PW66"/>
<dbReference type="Proteomes" id="UP000440224">
    <property type="component" value="Unassembled WGS sequence"/>
</dbReference>
<feature type="region of interest" description="Disordered" evidence="1">
    <location>
        <begin position="23"/>
        <end position="46"/>
    </location>
</feature>
<proteinExistence type="predicted"/>
<gene>
    <name evidence="3" type="ORF">GF068_22570</name>
</gene>